<dbReference type="HOGENOM" id="CLU_3093925_0_0_2"/>
<accession>A0A075MQW2</accession>
<name>A0A075MQW2_9ARCH</name>
<dbReference type="AlphaFoldDB" id="A0A075MQW2"/>
<dbReference type="RefSeq" id="WP_158385227.1">
    <property type="nucleotide sequence ID" value="NZ_CP007174.1"/>
</dbReference>
<proteinExistence type="predicted"/>
<reference evidence="1 2" key="1">
    <citation type="journal article" date="2014" name="PLoS ONE">
        <title>Genome Sequence of Candidatus Nitrososphaera evergladensis from Group I.1b Enriched from Everglades Soil Reveals Novel Genomic Features of the Ammonia-Oxidizing Archaea.</title>
        <authorList>
            <person name="Zhalnina K.V."/>
            <person name="Dias R."/>
            <person name="Leonard M.T."/>
            <person name="Dorr de Quadros P."/>
            <person name="Camargo F.A."/>
            <person name="Drew J.C."/>
            <person name="Farmerie W.G."/>
            <person name="Daroub S.H."/>
            <person name="Triplett E.W."/>
        </authorList>
    </citation>
    <scope>NUCLEOTIDE SEQUENCE [LARGE SCALE GENOMIC DNA]</scope>
    <source>
        <strain evidence="1 2">SR1</strain>
    </source>
</reference>
<organism evidence="1 2">
    <name type="scientific">Candidatus Nitrososphaera evergladensis SR1</name>
    <dbReference type="NCBI Taxonomy" id="1459636"/>
    <lineage>
        <taxon>Archaea</taxon>
        <taxon>Nitrososphaerota</taxon>
        <taxon>Nitrososphaeria</taxon>
        <taxon>Nitrososphaerales</taxon>
        <taxon>Nitrososphaeraceae</taxon>
        <taxon>Nitrososphaera</taxon>
    </lineage>
</organism>
<dbReference type="KEGG" id="nev:NTE_01535"/>
<dbReference type="GeneID" id="43502610"/>
<dbReference type="STRING" id="1459636.NTE_01535"/>
<keyword evidence="2" id="KW-1185">Reference proteome</keyword>
<dbReference type="EMBL" id="CP007174">
    <property type="protein sequence ID" value="AIF83598.1"/>
    <property type="molecule type" value="Genomic_DNA"/>
</dbReference>
<evidence type="ECO:0000313" key="2">
    <source>
        <dbReference type="Proteomes" id="UP000028194"/>
    </source>
</evidence>
<sequence>MHEYLSPLKPRYSECKWCGKRTAYSCIRCSYCYSCHPAIEYAEKAAKAGAA</sequence>
<evidence type="ECO:0000313" key="1">
    <source>
        <dbReference type="EMBL" id="AIF83598.1"/>
    </source>
</evidence>
<dbReference type="Proteomes" id="UP000028194">
    <property type="component" value="Chromosome"/>
</dbReference>
<protein>
    <submittedName>
        <fullName evidence="1">Uncharacterized protein</fullName>
    </submittedName>
</protein>
<gene>
    <name evidence="1" type="ORF">NTE_01535</name>
</gene>